<name>A0A562PXS2_9BURK</name>
<gene>
    <name evidence="1" type="ORF">GO485_13395</name>
    <name evidence="2" type="ORF">IP92_02279</name>
</gene>
<organism evidence="2 3">
    <name type="scientific">Pseudoduganella flava</name>
    <dbReference type="NCBI Taxonomy" id="871742"/>
    <lineage>
        <taxon>Bacteria</taxon>
        <taxon>Pseudomonadati</taxon>
        <taxon>Pseudomonadota</taxon>
        <taxon>Betaproteobacteria</taxon>
        <taxon>Burkholderiales</taxon>
        <taxon>Oxalobacteraceae</taxon>
        <taxon>Telluria group</taxon>
        <taxon>Pseudoduganella</taxon>
    </lineage>
</organism>
<protein>
    <recommendedName>
        <fullName evidence="5">DUF2946 domain-containing protein</fullName>
    </recommendedName>
</protein>
<dbReference type="Proteomes" id="UP000315112">
    <property type="component" value="Unassembled WGS sequence"/>
</dbReference>
<evidence type="ECO:0000313" key="4">
    <source>
        <dbReference type="Proteomes" id="UP000437862"/>
    </source>
</evidence>
<evidence type="ECO:0008006" key="5">
    <source>
        <dbReference type="Google" id="ProtNLM"/>
    </source>
</evidence>
<dbReference type="EMBL" id="CP046904">
    <property type="protein sequence ID" value="QGZ39950.1"/>
    <property type="molecule type" value="Genomic_DNA"/>
</dbReference>
<proteinExistence type="predicted"/>
<keyword evidence="4" id="KW-1185">Reference proteome</keyword>
<accession>A0A562PXS2</accession>
<reference evidence="2 3" key="1">
    <citation type="journal article" date="2015" name="Stand. Genomic Sci.">
        <title>Genomic Encyclopedia of Bacterial and Archaeal Type Strains, Phase III: the genomes of soil and plant-associated and newly described type strains.</title>
        <authorList>
            <person name="Whitman W.B."/>
            <person name="Woyke T."/>
            <person name="Klenk H.P."/>
            <person name="Zhou Y."/>
            <person name="Lilburn T.G."/>
            <person name="Beck B.J."/>
            <person name="De Vos P."/>
            <person name="Vandamme P."/>
            <person name="Eisen J.A."/>
            <person name="Garrity G."/>
            <person name="Hugenholtz P."/>
            <person name="Kyrpides N.C."/>
        </authorList>
    </citation>
    <scope>NUCLEOTIDE SEQUENCE [LARGE SCALE GENOMIC DNA]</scope>
    <source>
        <strain evidence="2 3">CGMCC 1.10685</strain>
    </source>
</reference>
<evidence type="ECO:0000313" key="3">
    <source>
        <dbReference type="Proteomes" id="UP000315112"/>
    </source>
</evidence>
<dbReference type="Proteomes" id="UP000437862">
    <property type="component" value="Chromosome"/>
</dbReference>
<evidence type="ECO:0000313" key="1">
    <source>
        <dbReference type="EMBL" id="QGZ39950.1"/>
    </source>
</evidence>
<evidence type="ECO:0000313" key="2">
    <source>
        <dbReference type="EMBL" id="TWI48886.1"/>
    </source>
</evidence>
<dbReference type="AlphaFoldDB" id="A0A562PXS2"/>
<dbReference type="EMBL" id="VLKW01000003">
    <property type="protein sequence ID" value="TWI48886.1"/>
    <property type="molecule type" value="Genomic_DNA"/>
</dbReference>
<sequence>MSSRILVQLLLSLLLLVSQQLALGHGYAHLQRIGTEQVASDDDDDGQPRPLSADHLCGQCLTAHQLVFGLGGLPTYSFKAVAPSYPTFVSAATSPACLQVVCVFQPRAPPRA</sequence>
<reference evidence="2" key="2">
    <citation type="submission" date="2019-07" db="EMBL/GenBank/DDBJ databases">
        <authorList>
            <person name="Whitman W."/>
            <person name="Huntemann M."/>
            <person name="Clum A."/>
            <person name="Pillay M."/>
            <person name="Palaniappan K."/>
            <person name="Varghese N."/>
            <person name="Mikhailova N."/>
            <person name="Stamatis D."/>
            <person name="Reddy T."/>
            <person name="Daum C."/>
            <person name="Shapiro N."/>
            <person name="Ivanova N."/>
            <person name="Kyrpides N."/>
            <person name="Woyke T."/>
        </authorList>
    </citation>
    <scope>NUCLEOTIDE SEQUENCE</scope>
    <source>
        <strain evidence="2">CGMCC 1.10685</strain>
    </source>
</reference>
<reference evidence="1 4" key="3">
    <citation type="submission" date="2019-12" db="EMBL/GenBank/DDBJ databases">
        <title>Draft Genome Sequences of Six Type Strains of the Genus Massilia.</title>
        <authorList>
            <person name="Miess H."/>
            <person name="Frediansyah A."/>
            <person name="Goeker M."/>
            <person name="Gross H."/>
        </authorList>
    </citation>
    <scope>NUCLEOTIDE SEQUENCE [LARGE SCALE GENOMIC DNA]</scope>
    <source>
        <strain evidence="1 4">DSM 26639</strain>
    </source>
</reference>
<dbReference type="OrthoDB" id="8758457at2"/>
<dbReference type="RefSeq" id="WP_145874642.1">
    <property type="nucleotide sequence ID" value="NZ_CP046904.1"/>
</dbReference>